<gene>
    <name evidence="1" type="ORF">LC586_38575</name>
</gene>
<sequence length="139" mass="15567">MPFPKTFIKDVPTANNTPVPNVGFLAPSVGTFILTDNNGTANFIWQHDVEDVDFHSERLTFDGIVTIASRDFYQGTISLEKEETGSEQIKVTILLSVETADADEGHRIFYRREEDSDYNLWAVDAKKFELHTPALGVSS</sequence>
<dbReference type="EMBL" id="JAIVFQ010000167">
    <property type="protein sequence ID" value="MCC5604884.1"/>
    <property type="molecule type" value="Genomic_DNA"/>
</dbReference>
<dbReference type="Proteomes" id="UP001199525">
    <property type="component" value="Unassembled WGS sequence"/>
</dbReference>
<proteinExistence type="predicted"/>
<keyword evidence="2" id="KW-1185">Reference proteome</keyword>
<accession>A0ABS8IL42</accession>
<comment type="caution">
    <text evidence="1">The sequence shown here is derived from an EMBL/GenBank/DDBJ whole genome shotgun (WGS) entry which is preliminary data.</text>
</comment>
<evidence type="ECO:0000313" key="2">
    <source>
        <dbReference type="Proteomes" id="UP001199525"/>
    </source>
</evidence>
<organism evidence="1 2">
    <name type="scientific">Nostoc favosum CHAB5714</name>
    <dbReference type="NCBI Taxonomy" id="2780399"/>
    <lineage>
        <taxon>Bacteria</taxon>
        <taxon>Bacillati</taxon>
        <taxon>Cyanobacteriota</taxon>
        <taxon>Cyanophyceae</taxon>
        <taxon>Nostocales</taxon>
        <taxon>Nostocaceae</taxon>
        <taxon>Nostoc</taxon>
        <taxon>Nostoc favosum</taxon>
    </lineage>
</organism>
<protein>
    <submittedName>
        <fullName evidence="1">Uncharacterized protein</fullName>
    </submittedName>
</protein>
<evidence type="ECO:0000313" key="1">
    <source>
        <dbReference type="EMBL" id="MCC5604884.1"/>
    </source>
</evidence>
<name>A0ABS8IL42_9NOSO</name>
<dbReference type="RefSeq" id="WP_229491042.1">
    <property type="nucleotide sequence ID" value="NZ_JAIVFQ010000167.1"/>
</dbReference>
<reference evidence="1 2" key="1">
    <citation type="journal article" date="2021" name="Microorganisms">
        <title>Genome Evolution of Filamentous Cyanobacterium Nostoc Species: From Facultative Symbiosis to Free Living.</title>
        <authorList>
            <person name="Huo D."/>
            <person name="Li H."/>
            <person name="Cai F."/>
            <person name="Guo X."/>
            <person name="Qiao Z."/>
            <person name="Wang W."/>
            <person name="Yu G."/>
            <person name="Li R."/>
        </authorList>
    </citation>
    <scope>NUCLEOTIDE SEQUENCE [LARGE SCALE GENOMIC DNA]</scope>
    <source>
        <strain evidence="1 2">CHAB 5714</strain>
    </source>
</reference>